<dbReference type="GeneID" id="36402235"/>
<dbReference type="Proteomes" id="UP000054928">
    <property type="component" value="Unassembled WGS sequence"/>
</dbReference>
<name>A0A0P1B3S5_PLAHL</name>
<dbReference type="AlphaFoldDB" id="A0A0P1B3S5"/>
<evidence type="ECO:0000313" key="2">
    <source>
        <dbReference type="Proteomes" id="UP000054928"/>
    </source>
</evidence>
<keyword evidence="2" id="KW-1185">Reference proteome</keyword>
<accession>A0A0P1B3S5</accession>
<evidence type="ECO:0000313" key="1">
    <source>
        <dbReference type="EMBL" id="CEG49416.1"/>
    </source>
</evidence>
<sequence length="100" mass="10912">MPIITHRIESFPVCIVEAYYADSFDHLVATVISVTWIRLHYSISYCLVATSSQVLFALPLSLTPSCLLCGSSFAKGTPSFFNPDFIGASSFALDTVLTNI</sequence>
<reference evidence="2" key="1">
    <citation type="submission" date="2014-09" db="EMBL/GenBank/DDBJ databases">
        <authorList>
            <person name="Sharma Rahul"/>
            <person name="Thines Marco"/>
        </authorList>
    </citation>
    <scope>NUCLEOTIDE SEQUENCE [LARGE SCALE GENOMIC DNA]</scope>
</reference>
<dbReference type="RefSeq" id="XP_024585785.1">
    <property type="nucleotide sequence ID" value="XM_024720603.1"/>
</dbReference>
<protein>
    <submittedName>
        <fullName evidence="1">Uncharacterized protein</fullName>
    </submittedName>
</protein>
<organism evidence="1 2">
    <name type="scientific">Plasmopara halstedii</name>
    <name type="common">Downy mildew of sunflower</name>
    <dbReference type="NCBI Taxonomy" id="4781"/>
    <lineage>
        <taxon>Eukaryota</taxon>
        <taxon>Sar</taxon>
        <taxon>Stramenopiles</taxon>
        <taxon>Oomycota</taxon>
        <taxon>Peronosporomycetes</taxon>
        <taxon>Peronosporales</taxon>
        <taxon>Peronosporaceae</taxon>
        <taxon>Plasmopara</taxon>
    </lineage>
</organism>
<proteinExistence type="predicted"/>
<dbReference type="EMBL" id="CCYD01003055">
    <property type="protein sequence ID" value="CEG49416.1"/>
    <property type="molecule type" value="Genomic_DNA"/>
</dbReference>